<keyword evidence="3" id="KW-0812">Transmembrane</keyword>
<dbReference type="Proteomes" id="UP000625780">
    <property type="component" value="Unassembled WGS sequence"/>
</dbReference>
<organism evidence="5 6">
    <name type="scientific">Muriicola marianensis</name>
    <dbReference type="NCBI Taxonomy" id="1324801"/>
    <lineage>
        <taxon>Bacteria</taxon>
        <taxon>Pseudomonadati</taxon>
        <taxon>Bacteroidota</taxon>
        <taxon>Flavobacteriia</taxon>
        <taxon>Flavobacteriales</taxon>
        <taxon>Flavobacteriaceae</taxon>
        <taxon>Muriicola</taxon>
    </lineage>
</organism>
<dbReference type="PANTHER" id="PTHR34220">
    <property type="entry name" value="SENSOR HISTIDINE KINASE YPDA"/>
    <property type="match status" value="1"/>
</dbReference>
<dbReference type="Pfam" id="PF13181">
    <property type="entry name" value="TPR_8"/>
    <property type="match status" value="1"/>
</dbReference>
<keyword evidence="6" id="KW-1185">Reference proteome</keyword>
<dbReference type="InterPro" id="IPR036890">
    <property type="entry name" value="HATPase_C_sf"/>
</dbReference>
<evidence type="ECO:0000313" key="5">
    <source>
        <dbReference type="EMBL" id="GGD46124.1"/>
    </source>
</evidence>
<dbReference type="EMBL" id="BMFH01000001">
    <property type="protein sequence ID" value="GGD46124.1"/>
    <property type="molecule type" value="Genomic_DNA"/>
</dbReference>
<feature type="repeat" description="TPR" evidence="1">
    <location>
        <begin position="72"/>
        <end position="105"/>
    </location>
</feature>
<evidence type="ECO:0000256" key="3">
    <source>
        <dbReference type="SAM" id="Phobius"/>
    </source>
</evidence>
<dbReference type="Pfam" id="PF13424">
    <property type="entry name" value="TPR_12"/>
    <property type="match status" value="1"/>
</dbReference>
<dbReference type="InterPro" id="IPR050640">
    <property type="entry name" value="Bact_2-comp_sensor_kinase"/>
</dbReference>
<dbReference type="Pfam" id="PF13432">
    <property type="entry name" value="TPR_16"/>
    <property type="match status" value="1"/>
</dbReference>
<dbReference type="PROSITE" id="PS50005">
    <property type="entry name" value="TPR"/>
    <property type="match status" value="3"/>
</dbReference>
<dbReference type="Gene3D" id="1.25.40.10">
    <property type="entry name" value="Tetratricopeptide repeat domain"/>
    <property type="match status" value="3"/>
</dbReference>
<feature type="repeat" description="TPR" evidence="1">
    <location>
        <begin position="143"/>
        <end position="176"/>
    </location>
</feature>
<reference evidence="6" key="1">
    <citation type="journal article" date="2019" name="Int. J. Syst. Evol. Microbiol.">
        <title>The Global Catalogue of Microorganisms (GCM) 10K type strain sequencing project: providing services to taxonomists for standard genome sequencing and annotation.</title>
        <authorList>
            <consortium name="The Broad Institute Genomics Platform"/>
            <consortium name="The Broad Institute Genome Sequencing Center for Infectious Disease"/>
            <person name="Wu L."/>
            <person name="Ma J."/>
        </authorList>
    </citation>
    <scope>NUCLEOTIDE SEQUENCE [LARGE SCALE GENOMIC DNA]</scope>
    <source>
        <strain evidence="6">CGMCC 1.12606</strain>
    </source>
</reference>
<gene>
    <name evidence="5" type="ORF">GCM10011361_11320</name>
</gene>
<accession>A0ABQ1QVL3</accession>
<dbReference type="SMART" id="SM00028">
    <property type="entry name" value="TPR"/>
    <property type="match status" value="5"/>
</dbReference>
<comment type="caution">
    <text evidence="5">The sequence shown here is derived from an EMBL/GenBank/DDBJ whole genome shotgun (WGS) entry which is preliminary data.</text>
</comment>
<dbReference type="Pfam" id="PF06580">
    <property type="entry name" value="His_kinase"/>
    <property type="match status" value="1"/>
</dbReference>
<dbReference type="SUPFAM" id="SSF48452">
    <property type="entry name" value="TPR-like"/>
    <property type="match status" value="1"/>
</dbReference>
<dbReference type="InterPro" id="IPR011990">
    <property type="entry name" value="TPR-like_helical_dom_sf"/>
</dbReference>
<evidence type="ECO:0000313" key="6">
    <source>
        <dbReference type="Proteomes" id="UP000625780"/>
    </source>
</evidence>
<feature type="transmembrane region" description="Helical" evidence="3">
    <location>
        <begin position="406"/>
        <end position="426"/>
    </location>
</feature>
<proteinExistence type="predicted"/>
<evidence type="ECO:0000259" key="4">
    <source>
        <dbReference type="Pfam" id="PF06580"/>
    </source>
</evidence>
<dbReference type="PANTHER" id="PTHR34220:SF7">
    <property type="entry name" value="SENSOR HISTIDINE KINASE YPDA"/>
    <property type="match status" value="1"/>
</dbReference>
<keyword evidence="3" id="KW-1133">Transmembrane helix</keyword>
<name>A0ABQ1QVL3_9FLAO</name>
<dbReference type="SUPFAM" id="SSF55874">
    <property type="entry name" value="ATPase domain of HSP90 chaperone/DNA topoisomerase II/histidine kinase"/>
    <property type="match status" value="1"/>
</dbReference>
<keyword evidence="1" id="KW-0802">TPR repeat</keyword>
<feature type="domain" description="Signal transduction histidine kinase internal region" evidence="4">
    <location>
        <begin position="441"/>
        <end position="519"/>
    </location>
</feature>
<feature type="coiled-coil region" evidence="2">
    <location>
        <begin position="352"/>
        <end position="386"/>
    </location>
</feature>
<keyword evidence="3" id="KW-0472">Membrane</keyword>
<protein>
    <recommendedName>
        <fullName evidence="4">Signal transduction histidine kinase internal region domain-containing protein</fullName>
    </recommendedName>
</protein>
<dbReference type="InterPro" id="IPR019734">
    <property type="entry name" value="TPR_rpt"/>
</dbReference>
<feature type="repeat" description="TPR" evidence="1">
    <location>
        <begin position="315"/>
        <end position="348"/>
    </location>
</feature>
<evidence type="ECO:0000256" key="1">
    <source>
        <dbReference type="PROSITE-ProRule" id="PRU00339"/>
    </source>
</evidence>
<evidence type="ECO:0000256" key="2">
    <source>
        <dbReference type="SAM" id="Coils"/>
    </source>
</evidence>
<dbReference type="InterPro" id="IPR010559">
    <property type="entry name" value="Sig_transdc_His_kin_internal"/>
</dbReference>
<dbReference type="Gene3D" id="3.30.565.10">
    <property type="entry name" value="Histidine kinase-like ATPase, C-terminal domain"/>
    <property type="match status" value="1"/>
</dbReference>
<sequence>MIGFALLMTTFGRTQDKSPVSNVADVEVRVSRHWAYLDSARTFKTTDIRKSIDYISRSISELDARENRKELAESLVLLAEVYTFYGQFDLAIANYKEALDTRYSDMTSLSLGKTYVRNRQWGEAVAILSPLEDNKTLAPYNRVEIFEALGEAQAGLGEVNKALAYYREGLTIATKNQVTPKIPDLNSKIADTYASVNRMEEAGAYYDNSLKEAEKQAPQRAVKEKEKVADFLNKRSRYEDEIQLRKSSLKDLEAIPKPSKPEMGMAVNADSVTRQGINYKIANAYIAQDQYAQAIPFLERSIAEADLEEDLVVQKEATRSLSEVYRKQGDFTKALETYQKYVAVVDTLYLRKEQEISRATQLNREIASIQNRITGLEQERELSQSRYDLALAEQRLTEESNKRQLWIIYSLLFGMFLMSLTAFFFYRSNQKQKLANNLLALKTLRSQMNPHFIFNALNSVNNFISNRDERSANRYLSDFSKLMRTVLENSEKDFISLSKELELLELYLKLEHSRFPDKFEYKVEVDKSIDREAYTIPPMLLQPYLENAVWHGLRYREDKGLLFMKVSKKDTDTLEICIEDNGIGRKKSAELKTDHQKRQRSTAMRNIKERIAILNDMYKTRIEVIVEDLEQNGTGTRVVLNLGKGR</sequence>
<keyword evidence="2" id="KW-0175">Coiled coil</keyword>